<dbReference type="OrthoDB" id="79452at2759"/>
<feature type="compositionally biased region" description="Polar residues" evidence="2">
    <location>
        <begin position="1173"/>
        <end position="1188"/>
    </location>
</feature>
<feature type="compositionally biased region" description="Low complexity" evidence="2">
    <location>
        <begin position="558"/>
        <end position="572"/>
    </location>
</feature>
<evidence type="ECO:0008006" key="7">
    <source>
        <dbReference type="Google" id="ProtNLM"/>
    </source>
</evidence>
<dbReference type="Gene3D" id="2.30.29.30">
    <property type="entry name" value="Pleckstrin-homology domain (PH domain)/Phosphotyrosine-binding domain (PTB)"/>
    <property type="match status" value="1"/>
</dbReference>
<dbReference type="GO" id="GO:0007165">
    <property type="term" value="P:signal transduction"/>
    <property type="evidence" value="ECO:0007669"/>
    <property type="project" value="InterPro"/>
</dbReference>
<dbReference type="PANTHER" id="PTHR23176">
    <property type="entry name" value="RHO/RAC/CDC GTPASE-ACTIVATING PROTEIN"/>
    <property type="match status" value="1"/>
</dbReference>
<dbReference type="InterPro" id="IPR000198">
    <property type="entry name" value="RhoGAP_dom"/>
</dbReference>
<dbReference type="InterPro" id="IPR050729">
    <property type="entry name" value="Rho-GAP"/>
</dbReference>
<keyword evidence="6" id="KW-1185">Reference proteome</keyword>
<keyword evidence="1" id="KW-0343">GTPase activation</keyword>
<dbReference type="SUPFAM" id="SSF48350">
    <property type="entry name" value="GTPase activation domain, GAP"/>
    <property type="match status" value="1"/>
</dbReference>
<dbReference type="CDD" id="cd00821">
    <property type="entry name" value="PH"/>
    <property type="match status" value="1"/>
</dbReference>
<dbReference type="SMART" id="SM00324">
    <property type="entry name" value="RhoGAP"/>
    <property type="match status" value="1"/>
</dbReference>
<feature type="region of interest" description="Disordered" evidence="2">
    <location>
        <begin position="1169"/>
        <end position="1188"/>
    </location>
</feature>
<feature type="compositionally biased region" description="Low complexity" evidence="2">
    <location>
        <begin position="169"/>
        <end position="185"/>
    </location>
</feature>
<dbReference type="InterPro" id="IPR008936">
    <property type="entry name" value="Rho_GTPase_activation_prot"/>
</dbReference>
<gene>
    <name evidence="5" type="ORF">CALCODRAFT_480099</name>
</gene>
<feature type="compositionally biased region" description="Basic and acidic residues" evidence="2">
    <location>
        <begin position="248"/>
        <end position="302"/>
    </location>
</feature>
<feature type="compositionally biased region" description="Low complexity" evidence="2">
    <location>
        <begin position="397"/>
        <end position="407"/>
    </location>
</feature>
<dbReference type="Gene3D" id="1.10.555.10">
    <property type="entry name" value="Rho GTPase activation protein"/>
    <property type="match status" value="1"/>
</dbReference>
<dbReference type="GO" id="GO:0005737">
    <property type="term" value="C:cytoplasm"/>
    <property type="evidence" value="ECO:0007669"/>
    <property type="project" value="TreeGrafter"/>
</dbReference>
<feature type="compositionally biased region" description="Basic and acidic residues" evidence="2">
    <location>
        <begin position="464"/>
        <end position="476"/>
    </location>
</feature>
<feature type="compositionally biased region" description="Basic and acidic residues" evidence="2">
    <location>
        <begin position="573"/>
        <end position="582"/>
    </location>
</feature>
<evidence type="ECO:0000259" key="4">
    <source>
        <dbReference type="PROSITE" id="PS50238"/>
    </source>
</evidence>
<evidence type="ECO:0000256" key="2">
    <source>
        <dbReference type="SAM" id="MobiDB-lite"/>
    </source>
</evidence>
<feature type="compositionally biased region" description="Basic and acidic residues" evidence="2">
    <location>
        <begin position="2195"/>
        <end position="2208"/>
    </location>
</feature>
<sequence length="2224" mass="242782">MRRRQHTNDSFDTLPPSASQYPTLSHAHPHHPHTHGHTHTPTPPLQIPQSTHPFPRSASPLSSSPTQGTHMHPHPAAMAPADSAPSQQGQPGPTGSSSKRGFFSRPRWFSRDKTSSLSSASGSPLSTSPSKQLPAPSPPRASFSLGFRRTTLSTSSSPSAPPLAPPHAPAMHPTASRSLLDVSSLPPVPGSPHPSPPRSRGSSHRAPTPPADYQHAPPLPGSGDLKSIATKPWSRSMDDFSRFLAGGKGKEKHPEREREQGHGAYRAESERQRDREREREREHDRDRDRKEREKITAYRERGLYAAPAPLGASVSTPLMLSPAATGPVTPPATTSPGPPRLATPQPISPLGSPGMLIPASPSSASPKRSMDYPQAPAGGDYISLPRARGPSPAVSPGSTSIHSSAPGSGSGSGAGPVPFPSSSEALPSASASTSSLHLPRLGNKGRSISESRVTTLSSLSGSPNRDRDRDRGRPSEDLPPVPPLPASVSSQPGGGGWFATSRSGQLTAGTFPAAALGREQPRGNSNTNREAVVPSGSWPTAPQGRNEMPPGIPPVPSIPQGIARAASPLKKASASEKEKEPELAPFLALLSPTVDSALAQYAAAARQRSMLFPSGSGGAGAGGSGSGMGLMPEEKGRGKGDWRVYKASLKGSKVLFYKVPNDRQPAVDAHFPRSLVAIDEQPSPPLQPPPGSAGPSPSAAKVRKRVYWGKGRHPDWRRSSGGMAEEAEEEGEDAWEGTGEAVAHECVFRSFVAEKKRDTLISLAGSLRAGGAQLQPEEIPLPEDGPEDFPDNPEPALEQQKQDAFVLSAMAVMPVLWGKEFWTEIDKRVETTEVGREREHAVSRLRGPMLKVWGKDMCESLEGDELVKPPPRPAAEYPISEAMEKKLRTGLDLSTFLSLSPESVARSLKVYHVRCFPVPFLPSSLLSVEMEPWMYSLAPEASEEPLHPLTRMVLLHVLVESRTREERRAAVKAWAEVLKAGPGYAAAEAIRRALGAAPLARLEGFADLLDGVVFGEDDGKGVWRGGRKQLRTLLEDVRKDEGRWGVKEIKAVWEVVEERWETWTREETVDVGSDGDVGALVQFWEEQAGETDVTYQTISSFLAPSLAAQPKLVTWVTEHFWAPRASYATSSFLLSPLQFPEGAFPTPPSEKEPELVRLMDGQLLVRLMPPDSTHPQQSATRPPSLALPSNFTIPSSPSASKADHRTSVITTLSRATTLSRRSSLPPPAPPVQRALLIGATLDRLADLLVVGEDIELDLPAVRDDLVVVGRKERVSVDVNDAKRVFWAWKKTWMTGLELFELLRKKFDSPTPSPALNWPRGLLASRVKYGVLQALEDWLTIGDGAQEAREDASLGRKFTEFLATNAEDADEIAQKRAITRRVWDKAMRTPAKSNEKPQRAVAYGEGALDAEAPDLNILRAEDLVDRLEDSAAALFADITRQDLLAVADLFEVQLADRLAFFQTRDAPVPIPEDVPIQNIMSFLTVTDAATALSPSSLSPLSQLLPDRVRRVLCGQLRMQTWLASKVAEPGLGPVARQQRVSMLLRAMDICRTRMSGAPSPTMRSFVEASIAAALLTPESRSFTRAWQGVGQIRGLPVDTLNGLLSSSPQAGLQGLSHTMTVDLSWILERIIELLATPNASTFGQEASPLINLKKRRCLNVLLADVFTAISPLRGPSHDPATDLTRLRNMEKESEDWPPRDMRPLKEEAWREQQQSMSLSKAQSRMRPFARTITMQIDKLKRDRQVRDRLTRDIRADKEKNEKKDTDSNRLSMQPKKPVKGGHKKGRSVTAFFRVVRPLSTVFGSEKQPEIDFGGKSLPELDFTATSKPALSLSLVHATARPLPNEVRSFTFAVETEDGGRYVLQAANPADREQWVAAIGRAAQISAARRSLMEANVPKMDLQNSDWEARPPSQHPKSVYGVTLATVLEREGNQMTERGVPLIISQLIEEVERRGLTETGIYRISGSKAAIENIRNSIDKGLPIEMVIDEYTDIYAICDAIKQWFRDLPESILPATLLKDFDEALKIEDYNTRMFRIQDLVVGLPRANFLCLRGLAEHLYKITDYEDQNQMHADNLATVWAPTLCRLPNATSIPIFQMFGVLGPATGIVKQCILQYHWIFNEQDEAEPESVADTELQTPTTETPAVEERRFSMTVTGEGAVVLQEETSDRRSEESKASSGMSMPNIDVTGPTPEPSVDSHGEYGREDEFQHAYYPNASTSTSTQYP</sequence>
<dbReference type="SMART" id="SM00233">
    <property type="entry name" value="PH"/>
    <property type="match status" value="1"/>
</dbReference>
<dbReference type="SUPFAM" id="SSF50729">
    <property type="entry name" value="PH domain-like"/>
    <property type="match status" value="1"/>
</dbReference>
<dbReference type="EMBL" id="KV423925">
    <property type="protein sequence ID" value="KZT61139.1"/>
    <property type="molecule type" value="Genomic_DNA"/>
</dbReference>
<feature type="region of interest" description="Disordered" evidence="2">
    <location>
        <begin position="679"/>
        <end position="732"/>
    </location>
</feature>
<dbReference type="PANTHER" id="PTHR23176:SF129">
    <property type="entry name" value="RHO GTPASE ACTIVATING PROTEIN AT 16F, ISOFORM E-RELATED"/>
    <property type="match status" value="1"/>
</dbReference>
<dbReference type="InterPro" id="IPR001849">
    <property type="entry name" value="PH_domain"/>
</dbReference>
<evidence type="ECO:0000313" key="5">
    <source>
        <dbReference type="EMBL" id="KZT61139.1"/>
    </source>
</evidence>
<feature type="compositionally biased region" description="Polar residues" evidence="2">
    <location>
        <begin position="446"/>
        <end position="463"/>
    </location>
</feature>
<accession>A0A165IYJ8</accession>
<name>A0A165IYJ8_9BASI</name>
<feature type="compositionally biased region" description="Pro residues" evidence="2">
    <location>
        <begin position="186"/>
        <end position="197"/>
    </location>
</feature>
<organism evidence="5 6">
    <name type="scientific">Calocera cornea HHB12733</name>
    <dbReference type="NCBI Taxonomy" id="1353952"/>
    <lineage>
        <taxon>Eukaryota</taxon>
        <taxon>Fungi</taxon>
        <taxon>Dikarya</taxon>
        <taxon>Basidiomycota</taxon>
        <taxon>Agaricomycotina</taxon>
        <taxon>Dacrymycetes</taxon>
        <taxon>Dacrymycetales</taxon>
        <taxon>Dacrymycetaceae</taxon>
        <taxon>Calocera</taxon>
    </lineage>
</organism>
<dbReference type="CDD" id="cd00159">
    <property type="entry name" value="RhoGAP"/>
    <property type="match status" value="1"/>
</dbReference>
<protein>
    <recommendedName>
        <fullName evidence="7">Rho GTPase activation protein</fullName>
    </recommendedName>
</protein>
<feature type="region of interest" description="Disordered" evidence="2">
    <location>
        <begin position="1"/>
        <end position="582"/>
    </location>
</feature>
<evidence type="ECO:0000256" key="1">
    <source>
        <dbReference type="ARBA" id="ARBA00022468"/>
    </source>
</evidence>
<feature type="compositionally biased region" description="Polar residues" evidence="2">
    <location>
        <begin position="8"/>
        <end position="21"/>
    </location>
</feature>
<feature type="compositionally biased region" description="Polar residues" evidence="2">
    <location>
        <begin position="59"/>
        <end position="69"/>
    </location>
</feature>
<dbReference type="InterPro" id="IPR011993">
    <property type="entry name" value="PH-like_dom_sf"/>
</dbReference>
<dbReference type="Proteomes" id="UP000076842">
    <property type="component" value="Unassembled WGS sequence"/>
</dbReference>
<dbReference type="STRING" id="1353952.A0A165IYJ8"/>
<dbReference type="Pfam" id="PF00620">
    <property type="entry name" value="RhoGAP"/>
    <property type="match status" value="1"/>
</dbReference>
<feature type="region of interest" description="Disordered" evidence="2">
    <location>
        <begin position="611"/>
        <end position="640"/>
    </location>
</feature>
<evidence type="ECO:0000259" key="3">
    <source>
        <dbReference type="PROSITE" id="PS50003"/>
    </source>
</evidence>
<feature type="domain" description="Rho-GAP" evidence="4">
    <location>
        <begin position="1920"/>
        <end position="2118"/>
    </location>
</feature>
<feature type="compositionally biased region" description="Low complexity" evidence="2">
    <location>
        <begin position="115"/>
        <end position="130"/>
    </location>
</feature>
<reference evidence="5 6" key="1">
    <citation type="journal article" date="2016" name="Mol. Biol. Evol.">
        <title>Comparative Genomics of Early-Diverging Mushroom-Forming Fungi Provides Insights into the Origins of Lignocellulose Decay Capabilities.</title>
        <authorList>
            <person name="Nagy L.G."/>
            <person name="Riley R."/>
            <person name="Tritt A."/>
            <person name="Adam C."/>
            <person name="Daum C."/>
            <person name="Floudas D."/>
            <person name="Sun H."/>
            <person name="Yadav J.S."/>
            <person name="Pangilinan J."/>
            <person name="Larsson K.H."/>
            <person name="Matsuura K."/>
            <person name="Barry K."/>
            <person name="Labutti K."/>
            <person name="Kuo R."/>
            <person name="Ohm R.A."/>
            <person name="Bhattacharya S.S."/>
            <person name="Shirouzu T."/>
            <person name="Yoshinaga Y."/>
            <person name="Martin F.M."/>
            <person name="Grigoriev I.V."/>
            <person name="Hibbett D.S."/>
        </authorList>
    </citation>
    <scope>NUCLEOTIDE SEQUENCE [LARGE SCALE GENOMIC DNA]</scope>
    <source>
        <strain evidence="5 6">HHB12733</strain>
    </source>
</reference>
<dbReference type="GO" id="GO:0005096">
    <property type="term" value="F:GTPase activator activity"/>
    <property type="evidence" value="ECO:0007669"/>
    <property type="project" value="UniProtKB-KW"/>
</dbReference>
<feature type="compositionally biased region" description="Polar residues" evidence="2">
    <location>
        <begin position="84"/>
        <end position="99"/>
    </location>
</feature>
<feature type="compositionally biased region" description="Gly residues" evidence="2">
    <location>
        <begin position="615"/>
        <end position="628"/>
    </location>
</feature>
<feature type="region of interest" description="Disordered" evidence="2">
    <location>
        <begin position="1738"/>
        <end position="1783"/>
    </location>
</feature>
<feature type="region of interest" description="Disordered" evidence="2">
    <location>
        <begin position="2160"/>
        <end position="2224"/>
    </location>
</feature>
<feature type="compositionally biased region" description="Basic residues" evidence="2">
    <location>
        <begin position="701"/>
        <end position="711"/>
    </location>
</feature>
<feature type="compositionally biased region" description="Low complexity" evidence="2">
    <location>
        <begin position="420"/>
        <end position="439"/>
    </location>
</feature>
<feature type="compositionally biased region" description="Basic and acidic residues" evidence="2">
    <location>
        <begin position="2165"/>
        <end position="2174"/>
    </location>
</feature>
<proteinExistence type="predicted"/>
<feature type="compositionally biased region" description="Pro residues" evidence="2">
    <location>
        <begin position="682"/>
        <end position="692"/>
    </location>
</feature>
<feature type="compositionally biased region" description="Basic residues" evidence="2">
    <location>
        <begin position="27"/>
        <end position="38"/>
    </location>
</feature>
<feature type="compositionally biased region" description="Polar residues" evidence="2">
    <location>
        <begin position="2214"/>
        <end position="2224"/>
    </location>
</feature>
<feature type="compositionally biased region" description="Basic and acidic residues" evidence="2">
    <location>
        <begin position="1738"/>
        <end position="1766"/>
    </location>
</feature>
<evidence type="ECO:0000313" key="6">
    <source>
        <dbReference type="Proteomes" id="UP000076842"/>
    </source>
</evidence>
<feature type="domain" description="PH" evidence="3">
    <location>
        <begin position="1848"/>
        <end position="1882"/>
    </location>
</feature>
<feature type="compositionally biased region" description="Pro residues" evidence="2">
    <location>
        <begin position="159"/>
        <end position="168"/>
    </location>
</feature>
<feature type="compositionally biased region" description="Low complexity" evidence="2">
    <location>
        <begin position="321"/>
        <end position="335"/>
    </location>
</feature>
<dbReference type="InParanoid" id="A0A165IYJ8"/>
<dbReference type="PROSITE" id="PS50003">
    <property type="entry name" value="PH_DOMAIN"/>
    <property type="match status" value="1"/>
</dbReference>
<dbReference type="PROSITE" id="PS50238">
    <property type="entry name" value="RHOGAP"/>
    <property type="match status" value="1"/>
</dbReference>